<feature type="region of interest" description="Disordered" evidence="3">
    <location>
        <begin position="706"/>
        <end position="742"/>
    </location>
</feature>
<evidence type="ECO:0000313" key="7">
    <source>
        <dbReference type="Proteomes" id="UP000298327"/>
    </source>
</evidence>
<feature type="compositionally biased region" description="Basic residues" evidence="3">
    <location>
        <begin position="551"/>
        <end position="560"/>
    </location>
</feature>
<dbReference type="InterPro" id="IPR036427">
    <property type="entry name" value="Bromodomain-like_sf"/>
</dbReference>
<organism evidence="6 7">
    <name type="scientific">Dentipellis fragilis</name>
    <dbReference type="NCBI Taxonomy" id="205917"/>
    <lineage>
        <taxon>Eukaryota</taxon>
        <taxon>Fungi</taxon>
        <taxon>Dikarya</taxon>
        <taxon>Basidiomycota</taxon>
        <taxon>Agaricomycotina</taxon>
        <taxon>Agaricomycetes</taxon>
        <taxon>Russulales</taxon>
        <taxon>Hericiaceae</taxon>
        <taxon>Dentipellis</taxon>
    </lineage>
</organism>
<proteinExistence type="predicted"/>
<reference evidence="6 7" key="1">
    <citation type="submission" date="2019-02" db="EMBL/GenBank/DDBJ databases">
        <title>Genome sequencing of the rare red list fungi Dentipellis fragilis.</title>
        <authorList>
            <person name="Buettner E."/>
            <person name="Kellner H."/>
        </authorList>
    </citation>
    <scope>NUCLEOTIDE SEQUENCE [LARGE SCALE GENOMIC DNA]</scope>
    <source>
        <strain evidence="6 7">DSM 105465</strain>
    </source>
</reference>
<dbReference type="GO" id="GO:0006355">
    <property type="term" value="P:regulation of DNA-templated transcription"/>
    <property type="evidence" value="ECO:0007669"/>
    <property type="project" value="TreeGrafter"/>
</dbReference>
<dbReference type="EMBL" id="SEOQ01000009">
    <property type="protein sequence ID" value="TFY72637.1"/>
    <property type="molecule type" value="Genomic_DNA"/>
</dbReference>
<gene>
    <name evidence="6" type="ORF">EVG20_g379</name>
</gene>
<evidence type="ECO:0008006" key="8">
    <source>
        <dbReference type="Google" id="ProtNLM"/>
    </source>
</evidence>
<feature type="compositionally biased region" description="Basic and acidic residues" evidence="3">
    <location>
        <begin position="352"/>
        <end position="367"/>
    </location>
</feature>
<dbReference type="PANTHER" id="PTHR22880">
    <property type="entry name" value="FALZ-RELATED BROMODOMAIN-CONTAINING PROTEINS"/>
    <property type="match status" value="1"/>
</dbReference>
<evidence type="ECO:0000313" key="6">
    <source>
        <dbReference type="EMBL" id="TFY72637.1"/>
    </source>
</evidence>
<dbReference type="PROSITE" id="PS51525">
    <property type="entry name" value="NET"/>
    <property type="match status" value="1"/>
</dbReference>
<feature type="domain" description="Bromo" evidence="4">
    <location>
        <begin position="412"/>
        <end position="484"/>
    </location>
</feature>
<dbReference type="OrthoDB" id="784962at2759"/>
<feature type="compositionally biased region" description="Pro residues" evidence="3">
    <location>
        <begin position="325"/>
        <end position="338"/>
    </location>
</feature>
<dbReference type="Gene3D" id="1.20.1270.220">
    <property type="match status" value="1"/>
</dbReference>
<dbReference type="Proteomes" id="UP000298327">
    <property type="component" value="Unassembled WGS sequence"/>
</dbReference>
<dbReference type="GO" id="GO:0006338">
    <property type="term" value="P:chromatin remodeling"/>
    <property type="evidence" value="ECO:0007669"/>
    <property type="project" value="TreeGrafter"/>
</dbReference>
<dbReference type="InterPro" id="IPR050935">
    <property type="entry name" value="Bromo_chromatin_reader"/>
</dbReference>
<evidence type="ECO:0000256" key="2">
    <source>
        <dbReference type="PROSITE-ProRule" id="PRU00035"/>
    </source>
</evidence>
<dbReference type="CDD" id="cd05500">
    <property type="entry name" value="Bromo_BDF1_2_I"/>
    <property type="match status" value="1"/>
</dbReference>
<dbReference type="AlphaFoldDB" id="A0A4Y9ZF69"/>
<evidence type="ECO:0000259" key="4">
    <source>
        <dbReference type="PROSITE" id="PS50014"/>
    </source>
</evidence>
<dbReference type="InterPro" id="IPR001487">
    <property type="entry name" value="Bromodomain"/>
</dbReference>
<dbReference type="SUPFAM" id="SSF47370">
    <property type="entry name" value="Bromodomain"/>
    <property type="match status" value="2"/>
</dbReference>
<accession>A0A4Y9ZF69</accession>
<dbReference type="STRING" id="205917.A0A4Y9ZF69"/>
<dbReference type="PRINTS" id="PR00503">
    <property type="entry name" value="BROMODOMAIN"/>
</dbReference>
<evidence type="ECO:0000256" key="3">
    <source>
        <dbReference type="SAM" id="MobiDB-lite"/>
    </source>
</evidence>
<comment type="caution">
    <text evidence="6">The sequence shown here is derived from an EMBL/GenBank/DDBJ whole genome shotgun (WGS) entry which is preliminary data.</text>
</comment>
<dbReference type="Gene3D" id="1.20.920.10">
    <property type="entry name" value="Bromodomain-like"/>
    <property type="match status" value="2"/>
</dbReference>
<name>A0A4Y9ZF69_9AGAM</name>
<feature type="domain" description="NET" evidence="5">
    <location>
        <begin position="587"/>
        <end position="668"/>
    </location>
</feature>
<dbReference type="GO" id="GO:0000785">
    <property type="term" value="C:chromatin"/>
    <property type="evidence" value="ECO:0007669"/>
    <property type="project" value="TreeGrafter"/>
</dbReference>
<feature type="compositionally biased region" description="Low complexity" evidence="3">
    <location>
        <begin position="127"/>
        <end position="142"/>
    </location>
</feature>
<dbReference type="PANTHER" id="PTHR22880:SF225">
    <property type="entry name" value="BROMODOMAIN-CONTAINING PROTEIN BET-1-RELATED"/>
    <property type="match status" value="1"/>
</dbReference>
<evidence type="ECO:0000259" key="5">
    <source>
        <dbReference type="PROSITE" id="PS51525"/>
    </source>
</evidence>
<feature type="region of interest" description="Disordered" evidence="3">
    <location>
        <begin position="665"/>
        <end position="687"/>
    </location>
</feature>
<feature type="region of interest" description="Disordered" evidence="3">
    <location>
        <begin position="311"/>
        <end position="395"/>
    </location>
</feature>
<dbReference type="InterPro" id="IPR027353">
    <property type="entry name" value="NET_dom"/>
</dbReference>
<feature type="compositionally biased region" description="Polar residues" evidence="3">
    <location>
        <begin position="71"/>
        <end position="84"/>
    </location>
</feature>
<feature type="domain" description="Bromo" evidence="4">
    <location>
        <begin position="211"/>
        <end position="295"/>
    </location>
</feature>
<sequence>MHDATAPDHSLVNGATEPDSPPTDSPDTPINTQSTVAVKLSPDTTLADADAPSDPVPIKIDSIDDAPAHTPLTSDSPHHTSPPQSEDVDDVHVPEEATPVDTPQPLESDVVMEERDAPAPNEHVPDASLAAASPLAASSSTAVDSVPADTANDDDESIPPPAKRARKFSDAEQASVHAVAPPQTSADSASRASTFSAAQYKFATSTVRTLKKLKDSVPFRVPVDYVRLNIPHYPTVIKHPMDFSTIERKLASSNPAKPDPDPNNPRYHSADEFVADIRLIFSNCVTFNGPEHFVTQQGKRVEAVFDKQIKQMPANEPKPVVKKPATPPPPPPPAPVPKKVPRRPSQSVPIIRRNETENPSRPKREIHPPPPKDLPYADAPKKARRMRGSKKDGTSEQLRFCSKILDQLSRKQHQHVTMPFAEPVDWVKLQIPDYPKIIKKPMDLLTMRRKLDNGEYSSAERFRDDFKLIISNCFTYNSPGTPVNQAGIELQHLFDDKWANLPPLVASDDEDEDDEDNEEAERLRAIKVMEAEIEAMRGNIEALKGKTNGKEKKKEKKVKHPLPVASSSKALKKEPKPQPTKKKYSKKAVPISDDDALTFDQKKDLSDAISRLDGQKLEKVISIIHEGVPEIRDSQEEIELEIDTLPAAVLMKLYNFVLRPLRQPAAKRNRTSKGTGTGGLKRKSMDEDVEAEKIRVLEERMRLFEQNGGVAGTAPATTAAANDSEHSSDSSSDDDSSGSESD</sequence>
<dbReference type="InterPro" id="IPR038336">
    <property type="entry name" value="NET_sf"/>
</dbReference>
<dbReference type="GO" id="GO:0005634">
    <property type="term" value="C:nucleus"/>
    <property type="evidence" value="ECO:0007669"/>
    <property type="project" value="TreeGrafter"/>
</dbReference>
<feature type="region of interest" description="Disordered" evidence="3">
    <location>
        <begin position="541"/>
        <end position="589"/>
    </location>
</feature>
<dbReference type="Pfam" id="PF00439">
    <property type="entry name" value="Bromodomain"/>
    <property type="match status" value="2"/>
</dbReference>
<dbReference type="Pfam" id="PF17035">
    <property type="entry name" value="BET"/>
    <property type="match status" value="1"/>
</dbReference>
<evidence type="ECO:0000256" key="1">
    <source>
        <dbReference type="ARBA" id="ARBA00023117"/>
    </source>
</evidence>
<feature type="compositionally biased region" description="Acidic residues" evidence="3">
    <location>
        <begin position="731"/>
        <end position="742"/>
    </location>
</feature>
<dbReference type="SMART" id="SM00297">
    <property type="entry name" value="BROMO"/>
    <property type="match status" value="2"/>
</dbReference>
<feature type="region of interest" description="Disordered" evidence="3">
    <location>
        <begin position="1"/>
        <end position="190"/>
    </location>
</feature>
<dbReference type="PROSITE" id="PS50014">
    <property type="entry name" value="BROMODOMAIN_2"/>
    <property type="match status" value="2"/>
</dbReference>
<keyword evidence="1 2" id="KW-0103">Bromodomain</keyword>
<protein>
    <recommendedName>
        <fullName evidence="8">Bromodomain-containing protein</fullName>
    </recommendedName>
</protein>
<feature type="compositionally biased region" description="Low complexity" evidence="3">
    <location>
        <begin position="712"/>
        <end position="721"/>
    </location>
</feature>
<keyword evidence="7" id="KW-1185">Reference proteome</keyword>